<dbReference type="EMBL" id="BAABFV010000001">
    <property type="protein sequence ID" value="GAA4359879.1"/>
    <property type="molecule type" value="Genomic_DNA"/>
</dbReference>
<gene>
    <name evidence="2" type="ORF">GCM10023151_11160</name>
</gene>
<sequence>MPRENLSSTQSTNDPVAPCDQNIIPIFPVRFAFKPEVLMEVANEFRKTGAEDDMHNENDYCLRRIRQGFVYIYVPNTVDDLESCSDCSKGHWLVFRYHTSSEDQNSCEIRNDTETQGSGQYTFQMYKWTDGHAAGKWELDSSRIYPYAFVPEATTQIEIGYSEFRWPSYFFEEAVRNPSFRENILTPVDLSAEQTKFSAPMRDLDQHVEEFKPTLIDKISDYLISQTGIAPEDKKTVAFCEHSQTKGRIVSLHDPMGRILDINSLAKVISNTQMKFASDYQYPLTIAQLIANVKDSIDESWNSIKGWFSDHPIDSDTWNNFVDANERMTTMQENLVKLHRNTLSHDLSYSIKHQKTQALENGFGISDKSDTEIITYVTKLMAQVSLNLNSSKEGSNYILETVNGEANPDIANIYNLLLSKWHTMAATIHKGIDTGMNASLRALEAFDYLLETTGTELSRSMIQFNNTVIRDATLSTFKFTDLNHKPVSLENVTEIFSGQTPSLNPNSGTVQTNQIEVFADGQRITTANASAQEVHVLHLQTDAEITPAAGFQNKALIQEKFRLAGAGIAFFLNSATIADLHHQKNNPSKAKTNFGRIADNFWANITIAYTSAVTDTYQAGRAISQGGYAQSSARALGQKLFQSLSNNALFKAQSTVIPRFSQKAIAVADFSSKWLGRLAGAAGVFLSLLQTAEGIKTRNYSKAWGNSLIALGSALFLYTGLTGYGAIAGVALILSGIAIEYFGGLNDIEDWAKHSFWGSSDEYWGEERVKRISDQIFESRSFQSKNDPKSQVIQEAYKKELEQYQNLFDKFMVLKPESSQPTTFQLHLPNLDPTKGTSVLEVDIEIEYWLDSSYIFDDNITLSRFNYELNYQEKKAIIDFSKFLPEGPGYIKEIIINAEYQQQGQSSMEIDDHPLYEYKEPTKIIRDKYDIQRDVPSKIVHMPQWRI</sequence>
<dbReference type="RefSeq" id="WP_345292216.1">
    <property type="nucleotide sequence ID" value="NZ_BAABFV010000001.1"/>
</dbReference>
<dbReference type="InterPro" id="IPR046864">
    <property type="entry name" value="VasX_N"/>
</dbReference>
<dbReference type="CDD" id="cd20706">
    <property type="entry name" value="MIX_II"/>
    <property type="match status" value="1"/>
</dbReference>
<name>A0ABP8IJD3_9GAMM</name>
<reference evidence="3" key="1">
    <citation type="journal article" date="2019" name="Int. J. Syst. Evol. Microbiol.">
        <title>The Global Catalogue of Microorganisms (GCM) 10K type strain sequencing project: providing services to taxonomists for standard genome sequencing and annotation.</title>
        <authorList>
            <consortium name="The Broad Institute Genomics Platform"/>
            <consortium name="The Broad Institute Genome Sequencing Center for Infectious Disease"/>
            <person name="Wu L."/>
            <person name="Ma J."/>
        </authorList>
    </citation>
    <scope>NUCLEOTIDE SEQUENCE [LARGE SCALE GENOMIC DNA]</scope>
    <source>
        <strain evidence="3">JCM 17728</strain>
    </source>
</reference>
<feature type="domain" description="Toxin VasX N-terminal region" evidence="1">
    <location>
        <begin position="19"/>
        <end position="196"/>
    </location>
</feature>
<dbReference type="Proteomes" id="UP001501011">
    <property type="component" value="Unassembled WGS sequence"/>
</dbReference>
<comment type="caution">
    <text evidence="2">The sequence shown here is derived from an EMBL/GenBank/DDBJ whole genome shotgun (WGS) entry which is preliminary data.</text>
</comment>
<evidence type="ECO:0000259" key="1">
    <source>
        <dbReference type="Pfam" id="PF20249"/>
    </source>
</evidence>
<dbReference type="Pfam" id="PF20249">
    <property type="entry name" value="VasX_N"/>
    <property type="match status" value="1"/>
</dbReference>
<accession>A0ABP8IJD3</accession>
<evidence type="ECO:0000313" key="3">
    <source>
        <dbReference type="Proteomes" id="UP001501011"/>
    </source>
</evidence>
<evidence type="ECO:0000313" key="2">
    <source>
        <dbReference type="EMBL" id="GAA4359879.1"/>
    </source>
</evidence>
<proteinExistence type="predicted"/>
<protein>
    <recommendedName>
        <fullName evidence="1">Toxin VasX N-terminal region domain-containing protein</fullName>
    </recommendedName>
</protein>
<keyword evidence="3" id="KW-1185">Reference proteome</keyword>
<organism evidence="2 3">
    <name type="scientific">Kangiella marina</name>
    <dbReference type="NCBI Taxonomy" id="1079178"/>
    <lineage>
        <taxon>Bacteria</taxon>
        <taxon>Pseudomonadati</taxon>
        <taxon>Pseudomonadota</taxon>
        <taxon>Gammaproteobacteria</taxon>
        <taxon>Kangiellales</taxon>
        <taxon>Kangiellaceae</taxon>
        <taxon>Kangiella</taxon>
    </lineage>
</organism>